<keyword evidence="2" id="KW-1185">Reference proteome</keyword>
<dbReference type="AlphaFoldDB" id="A0A545V2D4"/>
<comment type="caution">
    <text evidence="1">The sequence shown here is derived from an EMBL/GenBank/DDBJ whole genome shotgun (WGS) entry which is preliminary data.</text>
</comment>
<reference evidence="1 2" key="1">
    <citation type="journal article" date="2019" name="Appl. Microbiol. Biotechnol.">
        <title>Genome sequence of Isaria javanica and comparative genome analysis insights into family S53 peptidase evolution in fungal entomopathogens.</title>
        <authorList>
            <person name="Lin R."/>
            <person name="Zhang X."/>
            <person name="Xin B."/>
            <person name="Zou M."/>
            <person name="Gao Y."/>
            <person name="Qin F."/>
            <person name="Hu Q."/>
            <person name="Xie B."/>
            <person name="Cheng X."/>
        </authorList>
    </citation>
    <scope>NUCLEOTIDE SEQUENCE [LARGE SCALE GENOMIC DNA]</scope>
    <source>
        <strain evidence="1 2">IJ1G</strain>
    </source>
</reference>
<evidence type="ECO:0000313" key="1">
    <source>
        <dbReference type="EMBL" id="TQV95880.1"/>
    </source>
</evidence>
<dbReference type="Proteomes" id="UP000315783">
    <property type="component" value="Unassembled WGS sequence"/>
</dbReference>
<sequence length="122" mass="14303">MFFRHCDRGRLGQRYIWHGKYLRITSMPLVELLFRTVTVSPRWCVICTAAPAAIPRRLSKTSGLRPLVRETRHSEMTRLSALSQLPSSKSSTSYLRERPTRKCKLEDLAQDEIKPPFVWYCY</sequence>
<dbReference type="EMBL" id="SPUK01000007">
    <property type="protein sequence ID" value="TQV95880.1"/>
    <property type="molecule type" value="Genomic_DNA"/>
</dbReference>
<gene>
    <name evidence="1" type="ORF">IF1G_05709</name>
</gene>
<evidence type="ECO:0000313" key="2">
    <source>
        <dbReference type="Proteomes" id="UP000315783"/>
    </source>
</evidence>
<proteinExistence type="predicted"/>
<organism evidence="1 2">
    <name type="scientific">Cordyceps javanica</name>
    <dbReference type="NCBI Taxonomy" id="43265"/>
    <lineage>
        <taxon>Eukaryota</taxon>
        <taxon>Fungi</taxon>
        <taxon>Dikarya</taxon>
        <taxon>Ascomycota</taxon>
        <taxon>Pezizomycotina</taxon>
        <taxon>Sordariomycetes</taxon>
        <taxon>Hypocreomycetidae</taxon>
        <taxon>Hypocreales</taxon>
        <taxon>Cordycipitaceae</taxon>
        <taxon>Cordyceps</taxon>
    </lineage>
</organism>
<accession>A0A545V2D4</accession>
<protein>
    <submittedName>
        <fullName evidence="1">Uncharacterized protein</fullName>
    </submittedName>
</protein>
<name>A0A545V2D4_9HYPO</name>